<reference evidence="2 3" key="1">
    <citation type="submission" date="2016-10" db="EMBL/GenBank/DDBJ databases">
        <authorList>
            <person name="Varghese N."/>
            <person name="Submissions S."/>
        </authorList>
    </citation>
    <scope>NUCLEOTIDE SEQUENCE [LARGE SCALE GENOMIC DNA]</scope>
    <source>
        <strain evidence="2 3">DSM 11449</strain>
    </source>
</reference>
<dbReference type="SUPFAM" id="SSF52047">
    <property type="entry name" value="RNI-like"/>
    <property type="match status" value="1"/>
</dbReference>
<sequence length="418" mass="46605">MKLIKDLQKGTYLLLMIVALVVISCSKNDNDSIDTESPRLATITKIETTAFDTATITWDLTTDGQTDAKELTYQLLWQMRGSSEVKNSGTPKALFSTYKLTGLTEKTTYRVWVKVWDKAGNTTEYLVQEFTTPAKPINPTGLDTTNYIQLTTEKKVGEIISFIINGNDIDKKGFWIDFNNNGKWDEGIDVLPKFEGYLDYTLKSQTFRIYGKVIELFCEYLELTDLNISHNPFLSTLLVENNKLSSIKNLEHITVLSLDSHTMLNSTLPTNLSFLGITETTAIPAFDVKAFKNLTVLLINGCKSIHSLDLSQNPQLVRLEINNTNITTLDLSKQPNLAILHASGAPLTSVNIQENTELHWVLLELTKDGKGLMGTALLDFIKALPTQKVSAVASIKLSPAQQTDAVKSLLQSKNWGIY</sequence>
<gene>
    <name evidence="2" type="ORF">SAMN05444420_103136</name>
</gene>
<dbReference type="SUPFAM" id="SSF49265">
    <property type="entry name" value="Fibronectin type III"/>
    <property type="match status" value="1"/>
</dbReference>
<dbReference type="PROSITE" id="PS51257">
    <property type="entry name" value="PROKAR_LIPOPROTEIN"/>
    <property type="match status" value="1"/>
</dbReference>
<dbReference type="CDD" id="cd00063">
    <property type="entry name" value="FN3"/>
    <property type="match status" value="1"/>
</dbReference>
<evidence type="ECO:0000313" key="2">
    <source>
        <dbReference type="EMBL" id="SDW65936.1"/>
    </source>
</evidence>
<dbReference type="InterPro" id="IPR001611">
    <property type="entry name" value="Leu-rich_rpt"/>
</dbReference>
<dbReference type="Gene3D" id="3.80.10.10">
    <property type="entry name" value="Ribonuclease Inhibitor"/>
    <property type="match status" value="1"/>
</dbReference>
<dbReference type="PROSITE" id="PS51450">
    <property type="entry name" value="LRR"/>
    <property type="match status" value="1"/>
</dbReference>
<dbReference type="RefSeq" id="WP_016420491.1">
    <property type="nucleotide sequence ID" value="NZ_FNND01000003.1"/>
</dbReference>
<dbReference type="AlphaFoldDB" id="A0A1H2VCA0"/>
<dbReference type="OrthoDB" id="1151435at2"/>
<dbReference type="InterPro" id="IPR032675">
    <property type="entry name" value="LRR_dom_sf"/>
</dbReference>
<protein>
    <recommendedName>
        <fullName evidence="1">Fibronectin type-III domain-containing protein</fullName>
    </recommendedName>
</protein>
<dbReference type="Proteomes" id="UP000182771">
    <property type="component" value="Unassembled WGS sequence"/>
</dbReference>
<keyword evidence="3" id="KW-1185">Reference proteome</keyword>
<dbReference type="InterPro" id="IPR013783">
    <property type="entry name" value="Ig-like_fold"/>
</dbReference>
<organism evidence="2 3">
    <name type="scientific">Capnocytophaga granulosa</name>
    <dbReference type="NCBI Taxonomy" id="45242"/>
    <lineage>
        <taxon>Bacteria</taxon>
        <taxon>Pseudomonadati</taxon>
        <taxon>Bacteroidota</taxon>
        <taxon>Flavobacteriia</taxon>
        <taxon>Flavobacteriales</taxon>
        <taxon>Flavobacteriaceae</taxon>
        <taxon>Capnocytophaga</taxon>
    </lineage>
</organism>
<evidence type="ECO:0000259" key="1">
    <source>
        <dbReference type="PROSITE" id="PS50853"/>
    </source>
</evidence>
<proteinExistence type="predicted"/>
<dbReference type="EMBL" id="FNND01000003">
    <property type="protein sequence ID" value="SDW65936.1"/>
    <property type="molecule type" value="Genomic_DNA"/>
</dbReference>
<accession>A0A1H2VCA0</accession>
<dbReference type="PROSITE" id="PS50853">
    <property type="entry name" value="FN3"/>
    <property type="match status" value="1"/>
</dbReference>
<feature type="domain" description="Fibronectin type-III" evidence="1">
    <location>
        <begin position="37"/>
        <end position="135"/>
    </location>
</feature>
<dbReference type="InterPro" id="IPR036116">
    <property type="entry name" value="FN3_sf"/>
</dbReference>
<dbReference type="GeneID" id="85016931"/>
<comment type="caution">
    <text evidence="2">The sequence shown here is derived from an EMBL/GenBank/DDBJ whole genome shotgun (WGS) entry which is preliminary data.</text>
</comment>
<evidence type="ECO:0000313" key="3">
    <source>
        <dbReference type="Proteomes" id="UP000182771"/>
    </source>
</evidence>
<name>A0A1H2VCA0_9FLAO</name>
<dbReference type="Gene3D" id="2.60.40.10">
    <property type="entry name" value="Immunoglobulins"/>
    <property type="match status" value="1"/>
</dbReference>
<dbReference type="InterPro" id="IPR003961">
    <property type="entry name" value="FN3_dom"/>
</dbReference>